<comment type="caution">
    <text evidence="2">The sequence shown here is derived from an EMBL/GenBank/DDBJ whole genome shotgun (WGS) entry which is preliminary data.</text>
</comment>
<evidence type="ECO:0000259" key="1">
    <source>
        <dbReference type="Pfam" id="PF12680"/>
    </source>
</evidence>
<gene>
    <name evidence="2" type="ORF">I0C86_27045</name>
</gene>
<dbReference type="InterPro" id="IPR032710">
    <property type="entry name" value="NTF2-like_dom_sf"/>
</dbReference>
<dbReference type="Proteomes" id="UP000638560">
    <property type="component" value="Unassembled WGS sequence"/>
</dbReference>
<evidence type="ECO:0000313" key="2">
    <source>
        <dbReference type="EMBL" id="MBF9132582.1"/>
    </source>
</evidence>
<accession>A0ABS0H394</accession>
<evidence type="ECO:0000313" key="3">
    <source>
        <dbReference type="Proteomes" id="UP000638560"/>
    </source>
</evidence>
<dbReference type="Pfam" id="PF12680">
    <property type="entry name" value="SnoaL_2"/>
    <property type="match status" value="1"/>
</dbReference>
<dbReference type="RefSeq" id="WP_196204106.1">
    <property type="nucleotide sequence ID" value="NZ_JADPUN010000241.1"/>
</dbReference>
<sequence length="111" mass="12046">MTSAASPGPEIIRRYFALASQPDTEAYLGLFADDAVVLDEGKEYVGIAAIRAWRGDVPLVSYEITDVEVTAAGTVATATITGDFPGSPFAGLRFRFEEYDDSQIRRLRIAP</sequence>
<keyword evidence="3" id="KW-1185">Reference proteome</keyword>
<dbReference type="Gene3D" id="3.10.450.50">
    <property type="match status" value="1"/>
</dbReference>
<reference evidence="2 3" key="1">
    <citation type="submission" date="2020-11" db="EMBL/GenBank/DDBJ databases">
        <title>A novel isolate from a Black sea contaminated sediment with potential to produce alkanes: Plantactinospora alkalitolerans sp. nov.</title>
        <authorList>
            <person name="Carro L."/>
            <person name="Veyisoglu A."/>
            <person name="Guven K."/>
            <person name="Schumann P."/>
            <person name="Klenk H.-P."/>
            <person name="Sahin N."/>
        </authorList>
    </citation>
    <scope>NUCLEOTIDE SEQUENCE [LARGE SCALE GENOMIC DNA]</scope>
    <source>
        <strain evidence="2 3">S1510</strain>
    </source>
</reference>
<name>A0ABS0H394_9ACTN</name>
<protein>
    <submittedName>
        <fullName evidence="2">Nuclear transport factor 2 family protein</fullName>
    </submittedName>
</protein>
<feature type="domain" description="SnoaL-like" evidence="1">
    <location>
        <begin position="12"/>
        <end position="84"/>
    </location>
</feature>
<dbReference type="EMBL" id="JADPUN010000241">
    <property type="protein sequence ID" value="MBF9132582.1"/>
    <property type="molecule type" value="Genomic_DNA"/>
</dbReference>
<dbReference type="InterPro" id="IPR037401">
    <property type="entry name" value="SnoaL-like"/>
</dbReference>
<dbReference type="SUPFAM" id="SSF54427">
    <property type="entry name" value="NTF2-like"/>
    <property type="match status" value="1"/>
</dbReference>
<proteinExistence type="predicted"/>
<organism evidence="2 3">
    <name type="scientific">Plantactinospora alkalitolerans</name>
    <dbReference type="NCBI Taxonomy" id="2789879"/>
    <lineage>
        <taxon>Bacteria</taxon>
        <taxon>Bacillati</taxon>
        <taxon>Actinomycetota</taxon>
        <taxon>Actinomycetes</taxon>
        <taxon>Micromonosporales</taxon>
        <taxon>Micromonosporaceae</taxon>
        <taxon>Plantactinospora</taxon>
    </lineage>
</organism>